<dbReference type="HOGENOM" id="CLU_3090215_0_0_1"/>
<sequence length="52" mass="6077">MAPFMPNGKVANRFDKLLRWHSGSQEIEPFRGYIFKVVLKKTEVKGKTRENP</sequence>
<evidence type="ECO:0000313" key="1">
    <source>
        <dbReference type="EMBL" id="AES64603.1"/>
    </source>
</evidence>
<organism evidence="1 3">
    <name type="scientific">Medicago truncatula</name>
    <name type="common">Barrel medic</name>
    <name type="synonym">Medicago tribuloides</name>
    <dbReference type="NCBI Taxonomy" id="3880"/>
    <lineage>
        <taxon>Eukaryota</taxon>
        <taxon>Viridiplantae</taxon>
        <taxon>Streptophyta</taxon>
        <taxon>Embryophyta</taxon>
        <taxon>Tracheophyta</taxon>
        <taxon>Spermatophyta</taxon>
        <taxon>Magnoliopsida</taxon>
        <taxon>eudicotyledons</taxon>
        <taxon>Gunneridae</taxon>
        <taxon>Pentapetalae</taxon>
        <taxon>rosids</taxon>
        <taxon>fabids</taxon>
        <taxon>Fabales</taxon>
        <taxon>Fabaceae</taxon>
        <taxon>Papilionoideae</taxon>
        <taxon>50 kb inversion clade</taxon>
        <taxon>NPAAA clade</taxon>
        <taxon>Hologalegina</taxon>
        <taxon>IRL clade</taxon>
        <taxon>Trifolieae</taxon>
        <taxon>Medicago</taxon>
    </lineage>
</organism>
<protein>
    <submittedName>
        <fullName evidence="1 2">Uncharacterized protein</fullName>
    </submittedName>
</protein>
<dbReference type="AlphaFoldDB" id="G7ISM1"/>
<name>G7ISM1_MEDTR</name>
<dbReference type="Proteomes" id="UP000002051">
    <property type="component" value="Chromosome 2"/>
</dbReference>
<reference evidence="2" key="3">
    <citation type="submission" date="2015-04" db="UniProtKB">
        <authorList>
            <consortium name="EnsemblPlants"/>
        </authorList>
    </citation>
    <scope>IDENTIFICATION</scope>
    <source>
        <strain evidence="2">cv. Jemalong A17</strain>
    </source>
</reference>
<evidence type="ECO:0000313" key="3">
    <source>
        <dbReference type="Proteomes" id="UP000002051"/>
    </source>
</evidence>
<accession>G7ISM1</accession>
<reference evidence="1 3" key="1">
    <citation type="journal article" date="2011" name="Nature">
        <title>The Medicago genome provides insight into the evolution of rhizobial symbioses.</title>
        <authorList>
            <person name="Young N.D."/>
            <person name="Debelle F."/>
            <person name="Oldroyd G.E."/>
            <person name="Geurts R."/>
            <person name="Cannon S.B."/>
            <person name="Udvardi M.K."/>
            <person name="Benedito V.A."/>
            <person name="Mayer K.F."/>
            <person name="Gouzy J."/>
            <person name="Schoof H."/>
            <person name="Van de Peer Y."/>
            <person name="Proost S."/>
            <person name="Cook D.R."/>
            <person name="Meyers B.C."/>
            <person name="Spannagl M."/>
            <person name="Cheung F."/>
            <person name="De Mita S."/>
            <person name="Krishnakumar V."/>
            <person name="Gundlach H."/>
            <person name="Zhou S."/>
            <person name="Mudge J."/>
            <person name="Bharti A.K."/>
            <person name="Murray J.D."/>
            <person name="Naoumkina M.A."/>
            <person name="Rosen B."/>
            <person name="Silverstein K.A."/>
            <person name="Tang H."/>
            <person name="Rombauts S."/>
            <person name="Zhao P.X."/>
            <person name="Zhou P."/>
            <person name="Barbe V."/>
            <person name="Bardou P."/>
            <person name="Bechner M."/>
            <person name="Bellec A."/>
            <person name="Berger A."/>
            <person name="Berges H."/>
            <person name="Bidwell S."/>
            <person name="Bisseling T."/>
            <person name="Choisne N."/>
            <person name="Couloux A."/>
            <person name="Denny R."/>
            <person name="Deshpande S."/>
            <person name="Dai X."/>
            <person name="Doyle J.J."/>
            <person name="Dudez A.M."/>
            <person name="Farmer A.D."/>
            <person name="Fouteau S."/>
            <person name="Franken C."/>
            <person name="Gibelin C."/>
            <person name="Gish J."/>
            <person name="Goldstein S."/>
            <person name="Gonzalez A.J."/>
            <person name="Green P.J."/>
            <person name="Hallab A."/>
            <person name="Hartog M."/>
            <person name="Hua A."/>
            <person name="Humphray S.J."/>
            <person name="Jeong D.H."/>
            <person name="Jing Y."/>
            <person name="Jocker A."/>
            <person name="Kenton S.M."/>
            <person name="Kim D.J."/>
            <person name="Klee K."/>
            <person name="Lai H."/>
            <person name="Lang C."/>
            <person name="Lin S."/>
            <person name="Macmil S.L."/>
            <person name="Magdelenat G."/>
            <person name="Matthews L."/>
            <person name="McCorrison J."/>
            <person name="Monaghan E.L."/>
            <person name="Mun J.H."/>
            <person name="Najar F.Z."/>
            <person name="Nicholson C."/>
            <person name="Noirot C."/>
            <person name="O'Bleness M."/>
            <person name="Paule C.R."/>
            <person name="Poulain J."/>
            <person name="Prion F."/>
            <person name="Qin B."/>
            <person name="Qu C."/>
            <person name="Retzel E.F."/>
            <person name="Riddle C."/>
            <person name="Sallet E."/>
            <person name="Samain S."/>
            <person name="Samson N."/>
            <person name="Sanders I."/>
            <person name="Saurat O."/>
            <person name="Scarpelli C."/>
            <person name="Schiex T."/>
            <person name="Segurens B."/>
            <person name="Severin A.J."/>
            <person name="Sherrier D.J."/>
            <person name="Shi R."/>
            <person name="Sims S."/>
            <person name="Singer S.R."/>
            <person name="Sinharoy S."/>
            <person name="Sterck L."/>
            <person name="Viollet A."/>
            <person name="Wang B.B."/>
            <person name="Wang K."/>
            <person name="Wang M."/>
            <person name="Wang X."/>
            <person name="Warfsmann J."/>
            <person name="Weissenbach J."/>
            <person name="White D.D."/>
            <person name="White J.D."/>
            <person name="Wiley G.B."/>
            <person name="Wincker P."/>
            <person name="Xing Y."/>
            <person name="Yang L."/>
            <person name="Yao Z."/>
            <person name="Ying F."/>
            <person name="Zhai J."/>
            <person name="Zhou L."/>
            <person name="Zuber A."/>
            <person name="Denarie J."/>
            <person name="Dixon R.A."/>
            <person name="May G.D."/>
            <person name="Schwartz D.C."/>
            <person name="Rogers J."/>
            <person name="Quetier F."/>
            <person name="Town C.D."/>
            <person name="Roe B.A."/>
        </authorList>
    </citation>
    <scope>NUCLEOTIDE SEQUENCE [LARGE SCALE GENOMIC DNA]</scope>
    <source>
        <strain evidence="1">A17</strain>
        <strain evidence="2 3">cv. Jemalong A17</strain>
    </source>
</reference>
<keyword evidence="3" id="KW-1185">Reference proteome</keyword>
<proteinExistence type="predicted"/>
<reference evidence="1 3" key="2">
    <citation type="journal article" date="2014" name="BMC Genomics">
        <title>An improved genome release (version Mt4.0) for the model legume Medicago truncatula.</title>
        <authorList>
            <person name="Tang H."/>
            <person name="Krishnakumar V."/>
            <person name="Bidwell S."/>
            <person name="Rosen B."/>
            <person name="Chan A."/>
            <person name="Zhou S."/>
            <person name="Gentzbittel L."/>
            <person name="Childs K.L."/>
            <person name="Yandell M."/>
            <person name="Gundlach H."/>
            <person name="Mayer K.F."/>
            <person name="Schwartz D.C."/>
            <person name="Town C.D."/>
        </authorList>
    </citation>
    <scope>GENOME REANNOTATION</scope>
    <source>
        <strain evidence="2 3">cv. Jemalong A17</strain>
    </source>
</reference>
<dbReference type="PaxDb" id="3880-AES64603"/>
<evidence type="ECO:0000313" key="2">
    <source>
        <dbReference type="EnsemblPlants" id="AES64603"/>
    </source>
</evidence>
<gene>
    <name evidence="1" type="ordered locus">MTR_2g027650</name>
</gene>
<dbReference type="EMBL" id="CM001218">
    <property type="protein sequence ID" value="AES64603.1"/>
    <property type="molecule type" value="Genomic_DNA"/>
</dbReference>
<dbReference type="EnsemblPlants" id="AES64603">
    <property type="protein sequence ID" value="AES64603"/>
    <property type="gene ID" value="MTR_2g027650"/>
</dbReference>